<dbReference type="Pfam" id="PF04927">
    <property type="entry name" value="SMP"/>
    <property type="match status" value="3"/>
</dbReference>
<organism evidence="4 5">
    <name type="scientific">Zingiber officinale</name>
    <name type="common">Ginger</name>
    <name type="synonym">Amomum zingiber</name>
    <dbReference type="NCBI Taxonomy" id="94328"/>
    <lineage>
        <taxon>Eukaryota</taxon>
        <taxon>Viridiplantae</taxon>
        <taxon>Streptophyta</taxon>
        <taxon>Embryophyta</taxon>
        <taxon>Tracheophyta</taxon>
        <taxon>Spermatophyta</taxon>
        <taxon>Magnoliopsida</taxon>
        <taxon>Liliopsida</taxon>
        <taxon>Zingiberales</taxon>
        <taxon>Zingiberaceae</taxon>
        <taxon>Zingiber</taxon>
    </lineage>
</organism>
<evidence type="ECO:0000256" key="1">
    <source>
        <dbReference type="ARBA" id="ARBA00010733"/>
    </source>
</evidence>
<gene>
    <name evidence="4" type="ORF">ZIOFF_034114</name>
</gene>
<proteinExistence type="inferred from homology"/>
<dbReference type="InterPro" id="IPR042971">
    <property type="entry name" value="LEA_SMP"/>
</dbReference>
<dbReference type="AlphaFoldDB" id="A0A8J5H389"/>
<feature type="domain" description="SMP" evidence="3">
    <location>
        <begin position="214"/>
        <end position="272"/>
    </location>
</feature>
<dbReference type="PANTHER" id="PTHR31174:SF7">
    <property type="entry name" value="LATE EMBRYOGENESIS ABUNDANT PROTEIN 31-RELATED"/>
    <property type="match status" value="1"/>
</dbReference>
<accession>A0A8J5H389</accession>
<feature type="domain" description="SMP" evidence="3">
    <location>
        <begin position="18"/>
        <end position="72"/>
    </location>
</feature>
<dbReference type="Proteomes" id="UP000734854">
    <property type="component" value="Unassembled WGS sequence"/>
</dbReference>
<evidence type="ECO:0000256" key="2">
    <source>
        <dbReference type="ARBA" id="ARBA00022737"/>
    </source>
</evidence>
<sequence>MSQEQPRRPSQGEGDAAIRYGDVFPVAGELADQPVAPRDAAMMQSAESTIFGQALKGGAAAAMESAATRNEQRRAVEHDQFSALPRDQGVTVTQTDVPGQPNLRLVTEFVAGQAVRQYVVGVEGQRGGNNEGERDADVRGGVATWTDKVTIGEALEATGRTAGNRPVEPSDAAAIQAAEASATGVPGVIPGGVAAAAQAAVISNAWIDREEDKTKLGDVLANATERIAADKEATRQDAERVVRAEIRNNPDLETRNGGVANTVAAAARLNERGCALDLFVCFSFVLSWSVYASTVNENGDWNLIISFVQIKLPHMTYTYM</sequence>
<dbReference type="InterPro" id="IPR007011">
    <property type="entry name" value="LEA_SMP_dom"/>
</dbReference>
<reference evidence="4 5" key="1">
    <citation type="submission" date="2020-08" db="EMBL/GenBank/DDBJ databases">
        <title>Plant Genome Project.</title>
        <authorList>
            <person name="Zhang R.-G."/>
        </authorList>
    </citation>
    <scope>NUCLEOTIDE SEQUENCE [LARGE SCALE GENOMIC DNA]</scope>
    <source>
        <tissue evidence="4">Rhizome</tissue>
    </source>
</reference>
<evidence type="ECO:0000313" key="4">
    <source>
        <dbReference type="EMBL" id="KAG6508734.1"/>
    </source>
</evidence>
<evidence type="ECO:0000313" key="5">
    <source>
        <dbReference type="Proteomes" id="UP000734854"/>
    </source>
</evidence>
<evidence type="ECO:0000259" key="3">
    <source>
        <dbReference type="Pfam" id="PF04927"/>
    </source>
</evidence>
<comment type="similarity">
    <text evidence="1">Belongs to the LEA type SMP family.</text>
</comment>
<name>A0A8J5H389_ZINOF</name>
<comment type="caution">
    <text evidence="4">The sequence shown here is derived from an EMBL/GenBank/DDBJ whole genome shotgun (WGS) entry which is preliminary data.</text>
</comment>
<feature type="domain" description="SMP" evidence="3">
    <location>
        <begin position="149"/>
        <end position="206"/>
    </location>
</feature>
<dbReference type="EMBL" id="JACMSC010000009">
    <property type="protein sequence ID" value="KAG6508734.1"/>
    <property type="molecule type" value="Genomic_DNA"/>
</dbReference>
<dbReference type="PANTHER" id="PTHR31174">
    <property type="entry name" value="SEED MATURATION FAMILY PROTEIN"/>
    <property type="match status" value="1"/>
</dbReference>
<protein>
    <recommendedName>
        <fullName evidence="3">SMP domain-containing protein</fullName>
    </recommendedName>
</protein>
<keyword evidence="5" id="KW-1185">Reference proteome</keyword>
<keyword evidence="2" id="KW-0677">Repeat</keyword>